<dbReference type="InterPro" id="IPR051601">
    <property type="entry name" value="Serine_prot/Carboxylest_S33"/>
</dbReference>
<dbReference type="InterPro" id="IPR029058">
    <property type="entry name" value="AB_hydrolase_fold"/>
</dbReference>
<comment type="similarity">
    <text evidence="1">Belongs to the peptidase S33 family.</text>
</comment>
<evidence type="ECO:0000259" key="4">
    <source>
        <dbReference type="Pfam" id="PF08386"/>
    </source>
</evidence>
<dbReference type="SUPFAM" id="SSF53474">
    <property type="entry name" value="alpha/beta-Hydrolases"/>
    <property type="match status" value="1"/>
</dbReference>
<name>A0A0C3S6G6_PHLG1</name>
<accession>A0A0C3S6G6</accession>
<reference evidence="5 6" key="1">
    <citation type="journal article" date="2014" name="PLoS Genet.">
        <title>Analysis of the Phlebiopsis gigantea genome, transcriptome and secretome provides insight into its pioneer colonization strategies of wood.</title>
        <authorList>
            <person name="Hori C."/>
            <person name="Ishida T."/>
            <person name="Igarashi K."/>
            <person name="Samejima M."/>
            <person name="Suzuki H."/>
            <person name="Master E."/>
            <person name="Ferreira P."/>
            <person name="Ruiz-Duenas F.J."/>
            <person name="Held B."/>
            <person name="Canessa P."/>
            <person name="Larrondo L.F."/>
            <person name="Schmoll M."/>
            <person name="Druzhinina I.S."/>
            <person name="Kubicek C.P."/>
            <person name="Gaskell J.A."/>
            <person name="Kersten P."/>
            <person name="St John F."/>
            <person name="Glasner J."/>
            <person name="Sabat G."/>
            <person name="Splinter BonDurant S."/>
            <person name="Syed K."/>
            <person name="Yadav J."/>
            <person name="Mgbeahuruike A.C."/>
            <person name="Kovalchuk A."/>
            <person name="Asiegbu F.O."/>
            <person name="Lackner G."/>
            <person name="Hoffmeister D."/>
            <person name="Rencoret J."/>
            <person name="Gutierrez A."/>
            <person name="Sun H."/>
            <person name="Lindquist E."/>
            <person name="Barry K."/>
            <person name="Riley R."/>
            <person name="Grigoriev I.V."/>
            <person name="Henrissat B."/>
            <person name="Kues U."/>
            <person name="Berka R.M."/>
            <person name="Martinez A.T."/>
            <person name="Covert S.F."/>
            <person name="Blanchette R.A."/>
            <person name="Cullen D."/>
        </authorList>
    </citation>
    <scope>NUCLEOTIDE SEQUENCE [LARGE SCALE GENOMIC DNA]</scope>
    <source>
        <strain evidence="5 6">11061_1 CR5-6</strain>
    </source>
</reference>
<evidence type="ECO:0000256" key="2">
    <source>
        <dbReference type="ARBA" id="ARBA00022801"/>
    </source>
</evidence>
<dbReference type="InterPro" id="IPR000073">
    <property type="entry name" value="AB_hydrolase_1"/>
</dbReference>
<protein>
    <submittedName>
        <fullName evidence="5">Uncharacterized protein</fullName>
    </submittedName>
</protein>
<dbReference type="AlphaFoldDB" id="A0A0C3S6G6"/>
<proteinExistence type="inferred from homology"/>
<evidence type="ECO:0000256" key="1">
    <source>
        <dbReference type="ARBA" id="ARBA00010088"/>
    </source>
</evidence>
<dbReference type="STRING" id="745531.A0A0C3S6G6"/>
<evidence type="ECO:0000259" key="3">
    <source>
        <dbReference type="Pfam" id="PF00561"/>
    </source>
</evidence>
<sequence>MSFSWTALASSPTLSTVPCYNDLQCARLTVPLQYSDPSAGEAQIALLIAPSTLSADDPEYRGPLLLNPGGPASSGVEYLLELGTYFREVIGPQYDLVGFDPRGVGATTPLSAFLDSPVEALDLLATYPLSLNESASSFGRAYALGRIMSDLAEQRNKLALESVSTPAVAMDMLAISRAFGFEKLNYWGVSYGSVLGATFAAMFPDRVGRVIIDGIVNSHEWYAGIYDSWLGHTEDALTSYYDACVAAGPDLCALYANSSSAIRSRVTSLLDTLHTAPVPASHNASNLGVVDAGLVLNRLFQTLFEPFSLGQSFAAALVALEAGNPLPVYEGTIASVIGGLDTCDAIKTDYFTAGFIDTFAPIACGDSVGRARQTLEDARAEYDRLVGTTGFWSVLYGLFRAPCSTWNVTAKDTFNGTFTTNTSEPILVISNTLDPSTPIDSGRNMSAGFTGSVLLEQNSTGHTSLSGFSTCTALAIRAYFASGTLPAPHTVCQPDTRIFESQGNSSAAGGVTFPAGSVLNRRETAGLERPAAFEAAVRAVRDSRFLSRHAFMGRVPRGAGWRA</sequence>
<dbReference type="InterPro" id="IPR013595">
    <property type="entry name" value="Pept_S33_TAP-like_C"/>
</dbReference>
<dbReference type="Gene3D" id="3.40.50.1820">
    <property type="entry name" value="alpha/beta hydrolase"/>
    <property type="match status" value="1"/>
</dbReference>
<evidence type="ECO:0000313" key="5">
    <source>
        <dbReference type="EMBL" id="KIP06187.1"/>
    </source>
</evidence>
<dbReference type="Pfam" id="PF00561">
    <property type="entry name" value="Abhydrolase_1"/>
    <property type="match status" value="1"/>
</dbReference>
<feature type="domain" description="Peptidase S33 tripeptidyl aminopeptidase-like C-terminal" evidence="4">
    <location>
        <begin position="401"/>
        <end position="492"/>
    </location>
</feature>
<dbReference type="Pfam" id="PF08386">
    <property type="entry name" value="Abhydrolase_4"/>
    <property type="match status" value="1"/>
</dbReference>
<organism evidence="5 6">
    <name type="scientific">Phlebiopsis gigantea (strain 11061_1 CR5-6)</name>
    <name type="common">White-rot fungus</name>
    <name type="synonym">Peniophora gigantea</name>
    <dbReference type="NCBI Taxonomy" id="745531"/>
    <lineage>
        <taxon>Eukaryota</taxon>
        <taxon>Fungi</taxon>
        <taxon>Dikarya</taxon>
        <taxon>Basidiomycota</taxon>
        <taxon>Agaricomycotina</taxon>
        <taxon>Agaricomycetes</taxon>
        <taxon>Polyporales</taxon>
        <taxon>Phanerochaetaceae</taxon>
        <taxon>Phlebiopsis</taxon>
    </lineage>
</organism>
<keyword evidence="2" id="KW-0378">Hydrolase</keyword>
<dbReference type="OrthoDB" id="425534at2759"/>
<dbReference type="GO" id="GO:0016787">
    <property type="term" value="F:hydrolase activity"/>
    <property type="evidence" value="ECO:0007669"/>
    <property type="project" value="UniProtKB-KW"/>
</dbReference>
<evidence type="ECO:0000313" key="6">
    <source>
        <dbReference type="Proteomes" id="UP000053257"/>
    </source>
</evidence>
<keyword evidence="6" id="KW-1185">Reference proteome</keyword>
<dbReference type="HOGENOM" id="CLU_013364_5_2_1"/>
<dbReference type="PANTHER" id="PTHR43248">
    <property type="entry name" value="2-SUCCINYL-6-HYDROXY-2,4-CYCLOHEXADIENE-1-CARBOXYLATE SYNTHASE"/>
    <property type="match status" value="1"/>
</dbReference>
<dbReference type="PANTHER" id="PTHR43248:SF25">
    <property type="entry name" value="AB HYDROLASE-1 DOMAIN-CONTAINING PROTEIN-RELATED"/>
    <property type="match status" value="1"/>
</dbReference>
<gene>
    <name evidence="5" type="ORF">PHLGIDRAFT_467113</name>
</gene>
<dbReference type="EMBL" id="KN840523">
    <property type="protein sequence ID" value="KIP06187.1"/>
    <property type="molecule type" value="Genomic_DNA"/>
</dbReference>
<feature type="domain" description="AB hydrolase-1" evidence="3">
    <location>
        <begin position="63"/>
        <end position="218"/>
    </location>
</feature>
<dbReference type="Proteomes" id="UP000053257">
    <property type="component" value="Unassembled WGS sequence"/>
</dbReference>